<evidence type="ECO:0000256" key="1">
    <source>
        <dbReference type="SAM" id="MobiDB-lite"/>
    </source>
</evidence>
<protein>
    <recommendedName>
        <fullName evidence="4">DUF4794 domain-containing protein</fullName>
    </recommendedName>
</protein>
<dbReference type="EMBL" id="CH933809">
    <property type="protein sequence ID" value="EDW18565.2"/>
    <property type="molecule type" value="Genomic_DNA"/>
</dbReference>
<feature type="compositionally biased region" description="Basic and acidic residues" evidence="1">
    <location>
        <begin position="279"/>
        <end position="302"/>
    </location>
</feature>
<evidence type="ECO:0000313" key="2">
    <source>
        <dbReference type="EMBL" id="EDW18565.2"/>
    </source>
</evidence>
<keyword evidence="3" id="KW-1185">Reference proteome</keyword>
<proteinExistence type="predicted"/>
<dbReference type="HOGENOM" id="CLU_1148275_0_0_1"/>
<dbReference type="KEGG" id="dmo:Dmoj_GI13307"/>
<organism evidence="2 3">
    <name type="scientific">Drosophila mojavensis</name>
    <name type="common">Fruit fly</name>
    <dbReference type="NCBI Taxonomy" id="7230"/>
    <lineage>
        <taxon>Eukaryota</taxon>
        <taxon>Metazoa</taxon>
        <taxon>Ecdysozoa</taxon>
        <taxon>Arthropoda</taxon>
        <taxon>Hexapoda</taxon>
        <taxon>Insecta</taxon>
        <taxon>Pterygota</taxon>
        <taxon>Neoptera</taxon>
        <taxon>Endopterygota</taxon>
        <taxon>Diptera</taxon>
        <taxon>Brachycera</taxon>
        <taxon>Muscomorpha</taxon>
        <taxon>Ephydroidea</taxon>
        <taxon>Drosophilidae</taxon>
        <taxon>Drosophila</taxon>
    </lineage>
</organism>
<reference evidence="2 3" key="1">
    <citation type="journal article" date="2007" name="Nature">
        <title>Evolution of genes and genomes on the Drosophila phylogeny.</title>
        <authorList>
            <consortium name="Drosophila 12 Genomes Consortium"/>
            <person name="Clark A.G."/>
            <person name="Eisen M.B."/>
            <person name="Smith D.R."/>
            <person name="Bergman C.M."/>
            <person name="Oliver B."/>
            <person name="Markow T.A."/>
            <person name="Kaufman T.C."/>
            <person name="Kellis M."/>
            <person name="Gelbart W."/>
            <person name="Iyer V.N."/>
            <person name="Pollard D.A."/>
            <person name="Sackton T.B."/>
            <person name="Larracuente A.M."/>
            <person name="Singh N.D."/>
            <person name="Abad J.P."/>
            <person name="Abt D.N."/>
            <person name="Adryan B."/>
            <person name="Aguade M."/>
            <person name="Akashi H."/>
            <person name="Anderson W.W."/>
            <person name="Aquadro C.F."/>
            <person name="Ardell D.H."/>
            <person name="Arguello R."/>
            <person name="Artieri C.G."/>
            <person name="Barbash D.A."/>
            <person name="Barker D."/>
            <person name="Barsanti P."/>
            <person name="Batterham P."/>
            <person name="Batzoglou S."/>
            <person name="Begun D."/>
            <person name="Bhutkar A."/>
            <person name="Blanco E."/>
            <person name="Bosak S.A."/>
            <person name="Bradley R.K."/>
            <person name="Brand A.D."/>
            <person name="Brent M.R."/>
            <person name="Brooks A.N."/>
            <person name="Brown R.H."/>
            <person name="Butlin R.K."/>
            <person name="Caggese C."/>
            <person name="Calvi B.R."/>
            <person name="Bernardo de Carvalho A."/>
            <person name="Caspi A."/>
            <person name="Castrezana S."/>
            <person name="Celniker S.E."/>
            <person name="Chang J.L."/>
            <person name="Chapple C."/>
            <person name="Chatterji S."/>
            <person name="Chinwalla A."/>
            <person name="Civetta A."/>
            <person name="Clifton S.W."/>
            <person name="Comeron J.M."/>
            <person name="Costello J.C."/>
            <person name="Coyne J.A."/>
            <person name="Daub J."/>
            <person name="David R.G."/>
            <person name="Delcher A.L."/>
            <person name="Delehaunty K."/>
            <person name="Do C.B."/>
            <person name="Ebling H."/>
            <person name="Edwards K."/>
            <person name="Eickbush T."/>
            <person name="Evans J.D."/>
            <person name="Filipski A."/>
            <person name="Findeiss S."/>
            <person name="Freyhult E."/>
            <person name="Fulton L."/>
            <person name="Fulton R."/>
            <person name="Garcia A.C."/>
            <person name="Gardiner A."/>
            <person name="Garfield D.A."/>
            <person name="Garvin B.E."/>
            <person name="Gibson G."/>
            <person name="Gilbert D."/>
            <person name="Gnerre S."/>
            <person name="Godfrey J."/>
            <person name="Good R."/>
            <person name="Gotea V."/>
            <person name="Gravely B."/>
            <person name="Greenberg A.J."/>
            <person name="Griffiths-Jones S."/>
            <person name="Gross S."/>
            <person name="Guigo R."/>
            <person name="Gustafson E.A."/>
            <person name="Haerty W."/>
            <person name="Hahn M.W."/>
            <person name="Halligan D.L."/>
            <person name="Halpern A.L."/>
            <person name="Halter G.M."/>
            <person name="Han M.V."/>
            <person name="Heger A."/>
            <person name="Hillier L."/>
            <person name="Hinrichs A.S."/>
            <person name="Holmes I."/>
            <person name="Hoskins R.A."/>
            <person name="Hubisz M.J."/>
            <person name="Hultmark D."/>
            <person name="Huntley M.A."/>
            <person name="Jaffe D.B."/>
            <person name="Jagadeeshan S."/>
            <person name="Jeck W.R."/>
            <person name="Johnson J."/>
            <person name="Jones C.D."/>
            <person name="Jordan W.C."/>
            <person name="Karpen G.H."/>
            <person name="Kataoka E."/>
            <person name="Keightley P.D."/>
            <person name="Kheradpour P."/>
            <person name="Kirkness E.F."/>
            <person name="Koerich L.B."/>
            <person name="Kristiansen K."/>
            <person name="Kudrna D."/>
            <person name="Kulathinal R.J."/>
            <person name="Kumar S."/>
            <person name="Kwok R."/>
            <person name="Lander E."/>
            <person name="Langley C.H."/>
            <person name="Lapoint R."/>
            <person name="Lazzaro B.P."/>
            <person name="Lee S.J."/>
            <person name="Levesque L."/>
            <person name="Li R."/>
            <person name="Lin C.F."/>
            <person name="Lin M.F."/>
            <person name="Lindblad-Toh K."/>
            <person name="Llopart A."/>
            <person name="Long M."/>
            <person name="Low L."/>
            <person name="Lozovsky E."/>
            <person name="Lu J."/>
            <person name="Luo M."/>
            <person name="Machado C.A."/>
            <person name="Makalowski W."/>
            <person name="Marzo M."/>
            <person name="Matsuda M."/>
            <person name="Matzkin L."/>
            <person name="McAllister B."/>
            <person name="McBride C.S."/>
            <person name="McKernan B."/>
            <person name="McKernan K."/>
            <person name="Mendez-Lago M."/>
            <person name="Minx P."/>
            <person name="Mollenhauer M.U."/>
            <person name="Montooth K."/>
            <person name="Mount S.M."/>
            <person name="Mu X."/>
            <person name="Myers E."/>
            <person name="Negre B."/>
            <person name="Newfeld S."/>
            <person name="Nielsen R."/>
            <person name="Noor M.A."/>
            <person name="O'Grady P."/>
            <person name="Pachter L."/>
            <person name="Papaceit M."/>
            <person name="Parisi M.J."/>
            <person name="Parisi M."/>
            <person name="Parts L."/>
            <person name="Pedersen J.S."/>
            <person name="Pesole G."/>
            <person name="Phillippy A.M."/>
            <person name="Ponting C.P."/>
            <person name="Pop M."/>
            <person name="Porcelli D."/>
            <person name="Powell J.R."/>
            <person name="Prohaska S."/>
            <person name="Pruitt K."/>
            <person name="Puig M."/>
            <person name="Quesneville H."/>
            <person name="Ram K.R."/>
            <person name="Rand D."/>
            <person name="Rasmussen M.D."/>
            <person name="Reed L.K."/>
            <person name="Reenan R."/>
            <person name="Reily A."/>
            <person name="Remington K.A."/>
            <person name="Rieger T.T."/>
            <person name="Ritchie M.G."/>
            <person name="Robin C."/>
            <person name="Rogers Y.H."/>
            <person name="Rohde C."/>
            <person name="Rozas J."/>
            <person name="Rubenfield M.J."/>
            <person name="Ruiz A."/>
            <person name="Russo S."/>
            <person name="Salzberg S.L."/>
            <person name="Sanchez-Gracia A."/>
            <person name="Saranga D.J."/>
            <person name="Sato H."/>
            <person name="Schaeffer S.W."/>
            <person name="Schatz M.C."/>
            <person name="Schlenke T."/>
            <person name="Schwartz R."/>
            <person name="Segarra C."/>
            <person name="Singh R.S."/>
            <person name="Sirot L."/>
            <person name="Sirota M."/>
            <person name="Sisneros N.B."/>
            <person name="Smith C.D."/>
            <person name="Smith T.F."/>
            <person name="Spieth J."/>
            <person name="Stage D.E."/>
            <person name="Stark A."/>
            <person name="Stephan W."/>
            <person name="Strausberg R.L."/>
            <person name="Strempel S."/>
            <person name="Sturgill D."/>
            <person name="Sutton G."/>
            <person name="Sutton G.G."/>
            <person name="Tao W."/>
            <person name="Teichmann S."/>
            <person name="Tobari Y.N."/>
            <person name="Tomimura Y."/>
            <person name="Tsolas J.M."/>
            <person name="Valente V.L."/>
            <person name="Venter E."/>
            <person name="Venter J.C."/>
            <person name="Vicario S."/>
            <person name="Vieira F.G."/>
            <person name="Vilella A.J."/>
            <person name="Villasante A."/>
            <person name="Walenz B."/>
            <person name="Wang J."/>
            <person name="Wasserman M."/>
            <person name="Watts T."/>
            <person name="Wilson D."/>
            <person name="Wilson R.K."/>
            <person name="Wing R.A."/>
            <person name="Wolfner M.F."/>
            <person name="Wong A."/>
            <person name="Wong G.K."/>
            <person name="Wu C.I."/>
            <person name="Wu G."/>
            <person name="Yamamoto D."/>
            <person name="Yang H.P."/>
            <person name="Yang S.P."/>
            <person name="Yorke J.A."/>
            <person name="Yoshida K."/>
            <person name="Zdobnov E."/>
            <person name="Zhang P."/>
            <person name="Zhang Y."/>
            <person name="Zimin A.V."/>
            <person name="Baldwin J."/>
            <person name="Abdouelleil A."/>
            <person name="Abdulkadir J."/>
            <person name="Abebe A."/>
            <person name="Abera B."/>
            <person name="Abreu J."/>
            <person name="Acer S.C."/>
            <person name="Aftuck L."/>
            <person name="Alexander A."/>
            <person name="An P."/>
            <person name="Anderson E."/>
            <person name="Anderson S."/>
            <person name="Arachi H."/>
            <person name="Azer M."/>
            <person name="Bachantsang P."/>
            <person name="Barry A."/>
            <person name="Bayul T."/>
            <person name="Berlin A."/>
            <person name="Bessette D."/>
            <person name="Bloom T."/>
            <person name="Blye J."/>
            <person name="Boguslavskiy L."/>
            <person name="Bonnet C."/>
            <person name="Boukhgalter B."/>
            <person name="Bourzgui I."/>
            <person name="Brown A."/>
            <person name="Cahill P."/>
            <person name="Channer S."/>
            <person name="Cheshatsang Y."/>
            <person name="Chuda L."/>
            <person name="Citroen M."/>
            <person name="Collymore A."/>
            <person name="Cooke P."/>
            <person name="Costello M."/>
            <person name="D'Aco K."/>
            <person name="Daza R."/>
            <person name="De Haan G."/>
            <person name="DeGray S."/>
            <person name="DeMaso C."/>
            <person name="Dhargay N."/>
            <person name="Dooley K."/>
            <person name="Dooley E."/>
            <person name="Doricent M."/>
            <person name="Dorje P."/>
            <person name="Dorjee K."/>
            <person name="Dupes A."/>
            <person name="Elong R."/>
            <person name="Falk J."/>
            <person name="Farina A."/>
            <person name="Faro S."/>
            <person name="Ferguson D."/>
            <person name="Fisher S."/>
            <person name="Foley C.D."/>
            <person name="Franke A."/>
            <person name="Friedrich D."/>
            <person name="Gadbois L."/>
            <person name="Gearin G."/>
            <person name="Gearin C.R."/>
            <person name="Giannoukos G."/>
            <person name="Goode T."/>
            <person name="Graham J."/>
            <person name="Grandbois E."/>
            <person name="Grewal S."/>
            <person name="Gyaltsen K."/>
            <person name="Hafez N."/>
            <person name="Hagos B."/>
            <person name="Hall J."/>
            <person name="Henson C."/>
            <person name="Hollinger A."/>
            <person name="Honan T."/>
            <person name="Huard M.D."/>
            <person name="Hughes L."/>
            <person name="Hurhula B."/>
            <person name="Husby M.E."/>
            <person name="Kamat A."/>
            <person name="Kanga B."/>
            <person name="Kashin S."/>
            <person name="Khazanovich D."/>
            <person name="Kisner P."/>
            <person name="Lance K."/>
            <person name="Lara M."/>
            <person name="Lee W."/>
            <person name="Lennon N."/>
            <person name="Letendre F."/>
            <person name="LeVine R."/>
            <person name="Lipovsky A."/>
            <person name="Liu X."/>
            <person name="Liu J."/>
            <person name="Liu S."/>
            <person name="Lokyitsang T."/>
            <person name="Lokyitsang Y."/>
            <person name="Lubonja R."/>
            <person name="Lui A."/>
            <person name="MacDonald P."/>
            <person name="Magnisalis V."/>
            <person name="Maru K."/>
            <person name="Matthews C."/>
            <person name="McCusker W."/>
            <person name="McDonough S."/>
            <person name="Mehta T."/>
            <person name="Meldrim J."/>
            <person name="Meneus L."/>
            <person name="Mihai O."/>
            <person name="Mihalev A."/>
            <person name="Mihova T."/>
            <person name="Mittelman R."/>
            <person name="Mlenga V."/>
            <person name="Montmayeur A."/>
            <person name="Mulrain L."/>
            <person name="Navidi A."/>
            <person name="Naylor J."/>
            <person name="Negash T."/>
            <person name="Nguyen T."/>
            <person name="Nguyen N."/>
            <person name="Nicol R."/>
            <person name="Norbu C."/>
            <person name="Norbu N."/>
            <person name="Novod N."/>
            <person name="O'Neill B."/>
            <person name="Osman S."/>
            <person name="Markiewicz E."/>
            <person name="Oyono O.L."/>
            <person name="Patti C."/>
            <person name="Phunkhang P."/>
            <person name="Pierre F."/>
            <person name="Priest M."/>
            <person name="Raghuraman S."/>
            <person name="Rege F."/>
            <person name="Reyes R."/>
            <person name="Rise C."/>
            <person name="Rogov P."/>
            <person name="Ross K."/>
            <person name="Ryan E."/>
            <person name="Settipalli S."/>
            <person name="Shea T."/>
            <person name="Sherpa N."/>
            <person name="Shi L."/>
            <person name="Shih D."/>
            <person name="Sparrow T."/>
            <person name="Spaulding J."/>
            <person name="Stalker J."/>
            <person name="Stange-Thomann N."/>
            <person name="Stavropoulos S."/>
            <person name="Stone C."/>
            <person name="Strader C."/>
            <person name="Tesfaye S."/>
            <person name="Thomson T."/>
            <person name="Thoulutsang Y."/>
            <person name="Thoulutsang D."/>
            <person name="Topham K."/>
            <person name="Topping I."/>
            <person name="Tsamla T."/>
            <person name="Vassiliev H."/>
            <person name="Vo A."/>
            <person name="Wangchuk T."/>
            <person name="Wangdi T."/>
            <person name="Weiand M."/>
            <person name="Wilkinson J."/>
            <person name="Wilson A."/>
            <person name="Yadav S."/>
            <person name="Young G."/>
            <person name="Yu Q."/>
            <person name="Zembek L."/>
            <person name="Zhong D."/>
            <person name="Zimmer A."/>
            <person name="Zwirko Z."/>
            <person name="Jaffe D.B."/>
            <person name="Alvarez P."/>
            <person name="Brockman W."/>
            <person name="Butler J."/>
            <person name="Chin C."/>
            <person name="Gnerre S."/>
            <person name="Grabherr M."/>
            <person name="Kleber M."/>
            <person name="Mauceli E."/>
            <person name="MacCallum I."/>
        </authorList>
    </citation>
    <scope>NUCLEOTIDE SEQUENCE [LARGE SCALE GENOMIC DNA]</scope>
    <source>
        <strain evidence="3">Tucson 15081-1352.22</strain>
    </source>
</reference>
<feature type="region of interest" description="Disordered" evidence="1">
    <location>
        <begin position="229"/>
        <end position="302"/>
    </location>
</feature>
<name>B4KWU4_DROMO</name>
<feature type="compositionally biased region" description="Low complexity" evidence="1">
    <location>
        <begin position="231"/>
        <end position="255"/>
    </location>
</feature>
<gene>
    <name evidence="2" type="primary">Dmoj\GI13307</name>
    <name evidence="2" type="ORF">Dmoj_GI13307</name>
</gene>
<dbReference type="OrthoDB" id="7871034at2759"/>
<accession>B4KWU4</accession>
<evidence type="ECO:0000313" key="3">
    <source>
        <dbReference type="Proteomes" id="UP000009192"/>
    </source>
</evidence>
<dbReference type="Proteomes" id="UP000009192">
    <property type="component" value="Unassembled WGS sequence"/>
</dbReference>
<dbReference type="InParanoid" id="B4KWU4"/>
<sequence>MLVDKMRKSKINNGTWHRAKSNIETHSHFRRPNRTLYKYSKYQLVSHQTTLCTQTIDNMRTGYVSLAICACLALAAADVSHLTSSYLPPPKPEQVEQMTIEQHELRELPEQVDYMRENELGGMENAPSSQLTPPAMPQAEDMLSTRYLPPAEPAMPAQSYLPPAEPTAAMPTAAAMPAMRYLPPTQAEPEPMMQPEMMQAMEYSAPAEPQPEAAPAMRYLPPVQQAEPNAYQQYQQQEQQQQQQQQQQEQEQEQQMPYILDVQQPMAPSDAETLALEPEPAHELRQDGYHYRHAEQEQRLRH</sequence>
<dbReference type="eggNOG" id="ENOG502TC8S">
    <property type="taxonomic scope" value="Eukaryota"/>
</dbReference>
<dbReference type="AlphaFoldDB" id="B4KWU4"/>
<evidence type="ECO:0008006" key="4">
    <source>
        <dbReference type="Google" id="ProtNLM"/>
    </source>
</evidence>